<dbReference type="AlphaFoldDB" id="A0AAQ3SPE8"/>
<evidence type="ECO:0000313" key="2">
    <source>
        <dbReference type="Proteomes" id="UP001341281"/>
    </source>
</evidence>
<sequence length="91" mass="10265">MIYQREKLLLLHLHYARRHMVASESLTKLSPGEALSVLLTVSLPPVQSCTSKLSCCIEDPLLIIAPRNVKLSLHRTEPVIRPKRIGENGRK</sequence>
<accession>A0AAQ3SPE8</accession>
<organism evidence="1 2">
    <name type="scientific">Paspalum notatum var. saurae</name>
    <dbReference type="NCBI Taxonomy" id="547442"/>
    <lineage>
        <taxon>Eukaryota</taxon>
        <taxon>Viridiplantae</taxon>
        <taxon>Streptophyta</taxon>
        <taxon>Embryophyta</taxon>
        <taxon>Tracheophyta</taxon>
        <taxon>Spermatophyta</taxon>
        <taxon>Magnoliopsida</taxon>
        <taxon>Liliopsida</taxon>
        <taxon>Poales</taxon>
        <taxon>Poaceae</taxon>
        <taxon>PACMAD clade</taxon>
        <taxon>Panicoideae</taxon>
        <taxon>Andropogonodae</taxon>
        <taxon>Paspaleae</taxon>
        <taxon>Paspalinae</taxon>
        <taxon>Paspalum</taxon>
    </lineage>
</organism>
<reference evidence="1 2" key="1">
    <citation type="submission" date="2024-02" db="EMBL/GenBank/DDBJ databases">
        <title>High-quality chromosome-scale genome assembly of Pensacola bahiagrass (Paspalum notatum Flugge var. saurae).</title>
        <authorList>
            <person name="Vega J.M."/>
            <person name="Podio M."/>
            <person name="Orjuela J."/>
            <person name="Siena L.A."/>
            <person name="Pessino S.C."/>
            <person name="Combes M.C."/>
            <person name="Mariac C."/>
            <person name="Albertini E."/>
            <person name="Pupilli F."/>
            <person name="Ortiz J.P.A."/>
            <person name="Leblanc O."/>
        </authorList>
    </citation>
    <scope>NUCLEOTIDE SEQUENCE [LARGE SCALE GENOMIC DNA]</scope>
    <source>
        <strain evidence="1">R1</strain>
        <tissue evidence="1">Leaf</tissue>
    </source>
</reference>
<keyword evidence="2" id="KW-1185">Reference proteome</keyword>
<evidence type="ECO:0000313" key="1">
    <source>
        <dbReference type="EMBL" id="WVZ58039.1"/>
    </source>
</evidence>
<proteinExistence type="predicted"/>
<name>A0AAQ3SPE8_PASNO</name>
<dbReference type="Proteomes" id="UP001341281">
    <property type="component" value="Chromosome 02"/>
</dbReference>
<dbReference type="EMBL" id="CP144746">
    <property type="protein sequence ID" value="WVZ58039.1"/>
    <property type="molecule type" value="Genomic_DNA"/>
</dbReference>
<gene>
    <name evidence="1" type="ORF">U9M48_008351</name>
</gene>
<protein>
    <submittedName>
        <fullName evidence="1">Uncharacterized protein</fullName>
    </submittedName>
</protein>